<keyword evidence="4" id="KW-1185">Reference proteome</keyword>
<evidence type="ECO:0000256" key="1">
    <source>
        <dbReference type="SAM" id="Phobius"/>
    </source>
</evidence>
<dbReference type="NCBIfam" id="TIGR04383">
    <property type="entry name" value="acidic_w_LPXTA"/>
    <property type="match status" value="2"/>
</dbReference>
<dbReference type="InterPro" id="IPR030832">
    <property type="entry name" value="Acidic_LPXTA"/>
</dbReference>
<dbReference type="Proteomes" id="UP001589838">
    <property type="component" value="Unassembled WGS sequence"/>
</dbReference>
<dbReference type="RefSeq" id="WP_335962627.1">
    <property type="nucleotide sequence ID" value="NZ_JAXBLX010000031.1"/>
</dbReference>
<sequence length="398" mass="45869">MKGLFWSLLFGLSLVLLPSFSYASPSETNLKNYLEEMGSGWTQSDLEEYLDFYDLVLEDFEDMEELRDFLGPILTAENLFDLLESYDLTLEEATKLLIENGELEEGQTILDVYMFFDDLDFDLFYYNLTPITDENLQQLLDMYDLTIEELHALLEEHGDSLEYYEHIEDLEWSIEYYLYYDEDIDFSDVDDLFTELGLTSAELERLFDHFLTLNFEDEAFLDKLDELSWRMMAFEDFDEASEVTPEQIAELLDIFSQLLDLFEMDVKFYLVKGDEKKPITLSTLMTMTSSDGYDLLIELYNKQGEFLADLLLKADMFGSDIITETGKDIKKAEEVIVEKKTTKKPVASKPVASKPVTKTQKGAKLPKTATTYVANSAAGLAVALAGFIIYRRFKVKDA</sequence>
<comment type="caution">
    <text evidence="3">The sequence shown here is derived from an EMBL/GenBank/DDBJ whole genome shotgun (WGS) entry which is preliminary data.</text>
</comment>
<accession>A0ABV6K9J8</accession>
<keyword evidence="2" id="KW-0732">Signal</keyword>
<protein>
    <submittedName>
        <fullName evidence="3">Processed acidic surface protein</fullName>
    </submittedName>
</protein>
<gene>
    <name evidence="3" type="ORF">ACFFHM_05395</name>
</gene>
<evidence type="ECO:0000256" key="2">
    <source>
        <dbReference type="SAM" id="SignalP"/>
    </source>
</evidence>
<feature type="signal peptide" evidence="2">
    <location>
        <begin position="1"/>
        <end position="23"/>
    </location>
</feature>
<dbReference type="EMBL" id="JBHLUX010000015">
    <property type="protein sequence ID" value="MFC0469987.1"/>
    <property type="molecule type" value="Genomic_DNA"/>
</dbReference>
<reference evidence="3 4" key="1">
    <citation type="submission" date="2024-09" db="EMBL/GenBank/DDBJ databases">
        <authorList>
            <person name="Sun Q."/>
            <person name="Mori K."/>
        </authorList>
    </citation>
    <scope>NUCLEOTIDE SEQUENCE [LARGE SCALE GENOMIC DNA]</scope>
    <source>
        <strain evidence="3 4">NCAIM B.02610</strain>
    </source>
</reference>
<feature type="chain" id="PRO_5047499117" evidence="2">
    <location>
        <begin position="24"/>
        <end position="398"/>
    </location>
</feature>
<feature type="transmembrane region" description="Helical" evidence="1">
    <location>
        <begin position="372"/>
        <end position="390"/>
    </location>
</feature>
<name>A0ABV6K9J8_9BACI</name>
<keyword evidence="1" id="KW-1133">Transmembrane helix</keyword>
<proteinExistence type="predicted"/>
<keyword evidence="1" id="KW-0472">Membrane</keyword>
<evidence type="ECO:0000313" key="4">
    <source>
        <dbReference type="Proteomes" id="UP001589838"/>
    </source>
</evidence>
<keyword evidence="1" id="KW-0812">Transmembrane</keyword>
<organism evidence="3 4">
    <name type="scientific">Halalkalibacter kiskunsagensis</name>
    <dbReference type="NCBI Taxonomy" id="1548599"/>
    <lineage>
        <taxon>Bacteria</taxon>
        <taxon>Bacillati</taxon>
        <taxon>Bacillota</taxon>
        <taxon>Bacilli</taxon>
        <taxon>Bacillales</taxon>
        <taxon>Bacillaceae</taxon>
        <taxon>Halalkalibacter</taxon>
    </lineage>
</organism>
<evidence type="ECO:0000313" key="3">
    <source>
        <dbReference type="EMBL" id="MFC0469987.1"/>
    </source>
</evidence>